<dbReference type="RefSeq" id="WP_011639650.1">
    <property type="nucleotide sequence ID" value="NC_008346.1"/>
</dbReference>
<dbReference type="NCBIfam" id="TIGR03826">
    <property type="entry name" value="YvyF"/>
    <property type="match status" value="1"/>
</dbReference>
<feature type="compositionally biased region" description="Basic and acidic residues" evidence="1">
    <location>
        <begin position="114"/>
        <end position="139"/>
    </location>
</feature>
<accession>Q0B0G3</accession>
<dbReference type="EMBL" id="CP000448">
    <property type="protein sequence ID" value="ABI67541.1"/>
    <property type="molecule type" value="Genomic_DNA"/>
</dbReference>
<dbReference type="InterPro" id="IPR022258">
    <property type="entry name" value="Flagellar_operon_YvyF"/>
</dbReference>
<evidence type="ECO:0000313" key="3">
    <source>
        <dbReference type="Proteomes" id="UP000001968"/>
    </source>
</evidence>
<dbReference type="KEGG" id="swo:Swol_0189"/>
<dbReference type="Proteomes" id="UP000001968">
    <property type="component" value="Chromosome"/>
</dbReference>
<reference evidence="3" key="1">
    <citation type="journal article" date="2010" name="Environ. Microbiol.">
        <title>The genome of Syntrophomonas wolfei: new insights into syntrophic metabolism and biohydrogen production.</title>
        <authorList>
            <person name="Sieber J.R."/>
            <person name="Sims D.R."/>
            <person name="Han C."/>
            <person name="Kim E."/>
            <person name="Lykidis A."/>
            <person name="Lapidus A.L."/>
            <person name="McDonnald E."/>
            <person name="Rohlin L."/>
            <person name="Culley D.E."/>
            <person name="Gunsalus R."/>
            <person name="McInerney M.J."/>
        </authorList>
    </citation>
    <scope>NUCLEOTIDE SEQUENCE [LARGE SCALE GENOMIC DNA]</scope>
    <source>
        <strain evidence="3">DSM 2245B / Goettingen</strain>
    </source>
</reference>
<organism evidence="2 3">
    <name type="scientific">Syntrophomonas wolfei subsp. wolfei (strain DSM 2245B / Goettingen)</name>
    <dbReference type="NCBI Taxonomy" id="335541"/>
    <lineage>
        <taxon>Bacteria</taxon>
        <taxon>Bacillati</taxon>
        <taxon>Bacillota</taxon>
        <taxon>Clostridia</taxon>
        <taxon>Eubacteriales</taxon>
        <taxon>Syntrophomonadaceae</taxon>
        <taxon>Syntrophomonas</taxon>
    </lineage>
</organism>
<protein>
    <submittedName>
        <fullName evidence="2">Flagellar protein</fullName>
    </submittedName>
</protein>
<dbReference type="STRING" id="335541.Swol_0189"/>
<evidence type="ECO:0000256" key="1">
    <source>
        <dbReference type="SAM" id="MobiDB-lite"/>
    </source>
</evidence>
<keyword evidence="3" id="KW-1185">Reference proteome</keyword>
<gene>
    <name evidence="2" type="ordered locus">Swol_0189</name>
</gene>
<feature type="region of interest" description="Disordered" evidence="1">
    <location>
        <begin position="109"/>
        <end position="139"/>
    </location>
</feature>
<keyword evidence="2" id="KW-0282">Flagellum</keyword>
<dbReference type="AlphaFoldDB" id="Q0B0G3"/>
<keyword evidence="2" id="KW-0966">Cell projection</keyword>
<sequence length="139" mass="15927">MSNLRNCSKCGRVFPYMGRNICPRCLEKEEDEYQVVRRYVRDHPGAGVIEVVEETGVEEDKILQFLRDGRLQAKGLTASLRCERCGQSINSGRFCESCINEVNAEIQGHLPQKAKSEEPKRPPRGKVKDKMHIKDRGFF</sequence>
<proteinExistence type="predicted"/>
<evidence type="ECO:0000313" key="2">
    <source>
        <dbReference type="EMBL" id="ABI67541.1"/>
    </source>
</evidence>
<name>Q0B0G3_SYNWW</name>
<keyword evidence="2" id="KW-0969">Cilium</keyword>
<dbReference type="eggNOG" id="ENOG5032TKA">
    <property type="taxonomic scope" value="Bacteria"/>
</dbReference>
<dbReference type="HOGENOM" id="CLU_137779_0_1_9"/>